<evidence type="ECO:0000256" key="2">
    <source>
        <dbReference type="ARBA" id="ARBA00022833"/>
    </source>
</evidence>
<dbReference type="Proteomes" id="UP001187315">
    <property type="component" value="Unassembled WGS sequence"/>
</dbReference>
<feature type="region of interest" description="Disordered" evidence="5">
    <location>
        <begin position="1"/>
        <end position="25"/>
    </location>
</feature>
<proteinExistence type="predicted"/>
<evidence type="ECO:0000256" key="3">
    <source>
        <dbReference type="ARBA" id="ARBA00023038"/>
    </source>
</evidence>
<feature type="compositionally biased region" description="Low complexity" evidence="5">
    <location>
        <begin position="110"/>
        <end position="136"/>
    </location>
</feature>
<dbReference type="AlphaFoldDB" id="A0AA88NA79"/>
<feature type="region of interest" description="Disordered" evidence="5">
    <location>
        <begin position="329"/>
        <end position="352"/>
    </location>
</feature>
<feature type="region of interest" description="Disordered" evidence="5">
    <location>
        <begin position="163"/>
        <end position="191"/>
    </location>
</feature>
<dbReference type="InterPro" id="IPR001781">
    <property type="entry name" value="Znf_LIM"/>
</dbReference>
<evidence type="ECO:0000256" key="5">
    <source>
        <dbReference type="SAM" id="MobiDB-lite"/>
    </source>
</evidence>
<evidence type="ECO:0000259" key="6">
    <source>
        <dbReference type="PROSITE" id="PS50023"/>
    </source>
</evidence>
<name>A0AA88NA79_TACVA</name>
<dbReference type="PROSITE" id="PS50023">
    <property type="entry name" value="LIM_DOMAIN_2"/>
    <property type="match status" value="1"/>
</dbReference>
<dbReference type="GO" id="GO:0046872">
    <property type="term" value="F:metal ion binding"/>
    <property type="evidence" value="ECO:0007669"/>
    <property type="project" value="UniProtKB-KW"/>
</dbReference>
<organism evidence="7 8">
    <name type="scientific">Tachysurus vachellii</name>
    <name type="common">Darkbarbel catfish</name>
    <name type="synonym">Pelteobagrus vachellii</name>
    <dbReference type="NCBI Taxonomy" id="175792"/>
    <lineage>
        <taxon>Eukaryota</taxon>
        <taxon>Metazoa</taxon>
        <taxon>Chordata</taxon>
        <taxon>Craniata</taxon>
        <taxon>Vertebrata</taxon>
        <taxon>Euteleostomi</taxon>
        <taxon>Actinopterygii</taxon>
        <taxon>Neopterygii</taxon>
        <taxon>Teleostei</taxon>
        <taxon>Ostariophysi</taxon>
        <taxon>Siluriformes</taxon>
        <taxon>Bagridae</taxon>
        <taxon>Tachysurus</taxon>
    </lineage>
</organism>
<feature type="domain" description="LIM zinc-binding" evidence="6">
    <location>
        <begin position="426"/>
        <end position="492"/>
    </location>
</feature>
<evidence type="ECO:0000256" key="4">
    <source>
        <dbReference type="PROSITE-ProRule" id="PRU00125"/>
    </source>
</evidence>
<keyword evidence="1 4" id="KW-0479">Metal-binding</keyword>
<protein>
    <recommendedName>
        <fullName evidence="6">LIM zinc-binding domain-containing protein</fullName>
    </recommendedName>
</protein>
<dbReference type="EMBL" id="JAVHJS010000008">
    <property type="protein sequence ID" value="KAK2850071.1"/>
    <property type="molecule type" value="Genomic_DNA"/>
</dbReference>
<feature type="compositionally biased region" description="Basic and acidic residues" evidence="5">
    <location>
        <begin position="10"/>
        <end position="25"/>
    </location>
</feature>
<comment type="caution">
    <text evidence="7">The sequence shown here is derived from an EMBL/GenBank/DDBJ whole genome shotgun (WGS) entry which is preliminary data.</text>
</comment>
<dbReference type="InterPro" id="IPR052621">
    <property type="entry name" value="Cell_Prolif/Cornif_Regul"/>
</dbReference>
<dbReference type="Gene3D" id="2.10.110.10">
    <property type="entry name" value="Cysteine Rich Protein"/>
    <property type="match status" value="1"/>
</dbReference>
<feature type="compositionally biased region" description="Polar residues" evidence="5">
    <location>
        <begin position="270"/>
        <end position="281"/>
    </location>
</feature>
<sequence length="495" mass="55103">MTSPFTRKSYPRDTGKSSVVDDSKKKTSLLQDNSWIKKEPIDDKVVDQTSNYGRSVLGRYKSTENLTSPSETKTSTVITSSSTVTDSGSSRTSVQSLTKRFSSSQDELDSFSTPTTPTSSFKDGTKTTVTTSRTSVLNSPTKTKTFSEKIFTNPKTTTSEEIKTIKSVRTPTSPTKTTKQETFTVTTSKDSPVQKDIKTVKSVTTPTSPTKSSKTETVTVTTFKDNTVQDGTTTVKSVTIPSSPTKNTKTETVTVTTFQDTIYKDDVKSVKSTPPSSQTKIISDKTYTSTTPTSKTSSYSFSSKSSTEDQLFDTLIPSSIKDTYASDIRNDKSGETRSTAYTRMSSKDSRPEEYISENVYTEYVKTSSAMSDSHVFDSRRGTTKTYTATTYSDSRPEILLDTYKSSRSSMEMLYTTPERKIYAEKDICTYCQKPILYDTKMILEEMDIKCHANCFKCQVCNSNLGHLKAGDSMWVYQRNVHCEACFGVIKGKWHR</sequence>
<feature type="compositionally biased region" description="Low complexity" evidence="5">
    <location>
        <begin position="70"/>
        <end position="94"/>
    </location>
</feature>
<dbReference type="CDD" id="cd08368">
    <property type="entry name" value="LIM"/>
    <property type="match status" value="1"/>
</dbReference>
<dbReference type="PANTHER" id="PTHR15468">
    <property type="entry name" value="ZNF185"/>
    <property type="match status" value="1"/>
</dbReference>
<dbReference type="PROSITE" id="PS00478">
    <property type="entry name" value="LIM_DOMAIN_1"/>
    <property type="match status" value="1"/>
</dbReference>
<dbReference type="SMART" id="SM00132">
    <property type="entry name" value="LIM"/>
    <property type="match status" value="1"/>
</dbReference>
<evidence type="ECO:0000256" key="1">
    <source>
        <dbReference type="ARBA" id="ARBA00022723"/>
    </source>
</evidence>
<feature type="compositionally biased region" description="Low complexity" evidence="5">
    <location>
        <begin position="284"/>
        <end position="304"/>
    </location>
</feature>
<dbReference type="PANTHER" id="PTHR15468:SF12">
    <property type="match status" value="1"/>
</dbReference>
<reference evidence="7" key="1">
    <citation type="submission" date="2023-08" db="EMBL/GenBank/DDBJ databases">
        <title>Pelteobagrus vachellii genome.</title>
        <authorList>
            <person name="Liu H."/>
        </authorList>
    </citation>
    <scope>NUCLEOTIDE SEQUENCE</scope>
    <source>
        <strain evidence="7">PRFRI_2022a</strain>
        <tissue evidence="7">Muscle</tissue>
    </source>
</reference>
<feature type="region of interest" description="Disordered" evidence="5">
    <location>
        <begin position="268"/>
        <end position="304"/>
    </location>
</feature>
<accession>A0AA88NA79</accession>
<feature type="region of interest" description="Disordered" evidence="5">
    <location>
        <begin position="58"/>
        <end position="141"/>
    </location>
</feature>
<keyword evidence="3 4" id="KW-0440">LIM domain</keyword>
<gene>
    <name evidence="7" type="ORF">Q7C36_008854</name>
</gene>
<feature type="compositionally biased region" description="Low complexity" evidence="5">
    <location>
        <begin position="165"/>
        <end position="189"/>
    </location>
</feature>
<evidence type="ECO:0000313" key="7">
    <source>
        <dbReference type="EMBL" id="KAK2850071.1"/>
    </source>
</evidence>
<feature type="compositionally biased region" description="Polar residues" evidence="5">
    <location>
        <begin position="95"/>
        <end position="105"/>
    </location>
</feature>
<keyword evidence="2 4" id="KW-0862">Zinc</keyword>
<keyword evidence="8" id="KW-1185">Reference proteome</keyword>
<evidence type="ECO:0000313" key="8">
    <source>
        <dbReference type="Proteomes" id="UP001187315"/>
    </source>
</evidence>